<feature type="region of interest" description="Disordered" evidence="1">
    <location>
        <begin position="88"/>
        <end position="157"/>
    </location>
</feature>
<protein>
    <recommendedName>
        <fullName evidence="3">DUF3152 domain-containing protein</fullName>
    </recommendedName>
</protein>
<sequence length="347" mass="37250">MTTRQSNAEWPDANDRRDVDAPGADDANANAEDFFGEWDGDDDGGEGRLVRFAREYGWRAYAIPVLAVLTLLVVVNMFQNPGSAVVDAAGSEGHSERGIGVAGQDSSSGEGGVEGDVERKPAELPEGEQNALELPPGGPIAEAGEGTYREVGAPGANGGKGDELTLRYVVEVENGVDTNPYGGDQAVAEMVDATLLDPRSWTNDSRFRFEHVSGADNPDVKIRLTSLKTAQEMCGMELDMETSCRTKITGDDTVVLNEARWVRGAAPFEGDLGRYRQYLINHEVGHALGFASHEPCPADGALAPVMMQQTLSLNNGQLHSFDPEEVYPDNPDTCLANPWPYPRPAAS</sequence>
<dbReference type="Gene3D" id="3.40.390.10">
    <property type="entry name" value="Collagenase (Catalytic Domain)"/>
    <property type="match status" value="1"/>
</dbReference>
<evidence type="ECO:0000256" key="1">
    <source>
        <dbReference type="SAM" id="MobiDB-lite"/>
    </source>
</evidence>
<name>A0AB36RIE2_9CORY</name>
<feature type="compositionally biased region" description="Low complexity" evidence="1">
    <location>
        <begin position="21"/>
        <end position="33"/>
    </location>
</feature>
<dbReference type="GO" id="GO:0008237">
    <property type="term" value="F:metallopeptidase activity"/>
    <property type="evidence" value="ECO:0007669"/>
    <property type="project" value="InterPro"/>
</dbReference>
<dbReference type="RefSeq" id="WP_095555488.1">
    <property type="nucleotide sequence ID" value="NZ_NSGP01000013.1"/>
</dbReference>
<dbReference type="EMBL" id="NSGP01000013">
    <property type="protein sequence ID" value="PAT09857.1"/>
    <property type="molecule type" value="Genomic_DNA"/>
</dbReference>
<comment type="caution">
    <text evidence="4">The sequence shown here is derived from an EMBL/GenBank/DDBJ whole genome shotgun (WGS) entry which is preliminary data.</text>
</comment>
<dbReference type="InterPro" id="IPR022603">
    <property type="entry name" value="DUF3152"/>
</dbReference>
<organism evidence="4 5">
    <name type="scientific">Corynebacterium hadale</name>
    <dbReference type="NCBI Taxonomy" id="2026255"/>
    <lineage>
        <taxon>Bacteria</taxon>
        <taxon>Bacillati</taxon>
        <taxon>Actinomycetota</taxon>
        <taxon>Actinomycetes</taxon>
        <taxon>Mycobacteriales</taxon>
        <taxon>Corynebacteriaceae</taxon>
        <taxon>Corynebacterium</taxon>
    </lineage>
</organism>
<dbReference type="SUPFAM" id="SSF55486">
    <property type="entry name" value="Metalloproteases ('zincins'), catalytic domain"/>
    <property type="match status" value="1"/>
</dbReference>
<dbReference type="Pfam" id="PF11350">
    <property type="entry name" value="DUF3152"/>
    <property type="match status" value="1"/>
</dbReference>
<evidence type="ECO:0000313" key="4">
    <source>
        <dbReference type="EMBL" id="PAT09857.1"/>
    </source>
</evidence>
<keyword evidence="2" id="KW-0472">Membrane</keyword>
<gene>
    <name evidence="4" type="ORF">CKJ80_09275</name>
</gene>
<accession>A0AB36RIE2</accession>
<evidence type="ECO:0000256" key="2">
    <source>
        <dbReference type="SAM" id="Phobius"/>
    </source>
</evidence>
<feature type="domain" description="DUF3152" evidence="3">
    <location>
        <begin position="134"/>
        <end position="342"/>
    </location>
</feature>
<dbReference type="AlphaFoldDB" id="A0AB36RIE2"/>
<feature type="region of interest" description="Disordered" evidence="1">
    <location>
        <begin position="1"/>
        <end position="40"/>
    </location>
</feature>
<reference evidence="4 5" key="1">
    <citation type="submission" date="2017-08" db="EMBL/GenBank/DDBJ databases">
        <title>Whole genome sequences of 6 clinical strains closest to Corynebacterium imitans.</title>
        <authorList>
            <person name="Bernier A.-M."/>
            <person name="Burdz T."/>
            <person name="Bernard K."/>
        </authorList>
    </citation>
    <scope>NUCLEOTIDE SEQUENCE [LARGE SCALE GENOMIC DNA]</scope>
    <source>
        <strain evidence="4 5">NML92-0415</strain>
    </source>
</reference>
<dbReference type="Proteomes" id="UP000218041">
    <property type="component" value="Unassembled WGS sequence"/>
</dbReference>
<evidence type="ECO:0000259" key="3">
    <source>
        <dbReference type="Pfam" id="PF11350"/>
    </source>
</evidence>
<keyword evidence="2" id="KW-1133">Transmembrane helix</keyword>
<proteinExistence type="predicted"/>
<feature type="transmembrane region" description="Helical" evidence="2">
    <location>
        <begin position="58"/>
        <end position="78"/>
    </location>
</feature>
<dbReference type="InterPro" id="IPR024079">
    <property type="entry name" value="MetalloPept_cat_dom_sf"/>
</dbReference>
<evidence type="ECO:0000313" key="5">
    <source>
        <dbReference type="Proteomes" id="UP000218041"/>
    </source>
</evidence>
<keyword evidence="2" id="KW-0812">Transmembrane</keyword>